<feature type="transmembrane region" description="Helical" evidence="8">
    <location>
        <begin position="151"/>
        <end position="168"/>
    </location>
</feature>
<organism evidence="9 10">
    <name type="scientific">Enterococcus faecium</name>
    <name type="common">Streptococcus faecium</name>
    <dbReference type="NCBI Taxonomy" id="1352"/>
    <lineage>
        <taxon>Bacteria</taxon>
        <taxon>Bacillati</taxon>
        <taxon>Bacillota</taxon>
        <taxon>Bacilli</taxon>
        <taxon>Lactobacillales</taxon>
        <taxon>Enterococcaceae</taxon>
        <taxon>Enterococcus</taxon>
    </lineage>
</organism>
<gene>
    <name evidence="9" type="ORF">A5810_000926</name>
</gene>
<feature type="transmembrane region" description="Helical" evidence="8">
    <location>
        <begin position="174"/>
        <end position="197"/>
    </location>
</feature>
<evidence type="ECO:0000313" key="9">
    <source>
        <dbReference type="EMBL" id="OTN94681.1"/>
    </source>
</evidence>
<dbReference type="InterPro" id="IPR037185">
    <property type="entry name" value="EmrE-like"/>
</dbReference>
<comment type="similarity">
    <text evidence="2">Belongs to the GRP transporter (TC 2.A.7.5) family.</text>
</comment>
<evidence type="ECO:0000256" key="3">
    <source>
        <dbReference type="ARBA" id="ARBA00022448"/>
    </source>
</evidence>
<evidence type="ECO:0000313" key="10">
    <source>
        <dbReference type="Proteomes" id="UP000194885"/>
    </source>
</evidence>
<feature type="transmembrane region" description="Helical" evidence="8">
    <location>
        <begin position="120"/>
        <end position="139"/>
    </location>
</feature>
<evidence type="ECO:0000256" key="5">
    <source>
        <dbReference type="ARBA" id="ARBA00022692"/>
    </source>
</evidence>
<keyword evidence="4" id="KW-0762">Sugar transport</keyword>
<dbReference type="AlphaFoldDB" id="A0A242BGX3"/>
<protein>
    <submittedName>
        <fullName evidence="9">Glucose uptake protein</fullName>
    </submittedName>
</protein>
<keyword evidence="6 8" id="KW-1133">Transmembrane helix</keyword>
<dbReference type="SUPFAM" id="SSF103481">
    <property type="entry name" value="Multidrug resistance efflux transporter EmrE"/>
    <property type="match status" value="2"/>
</dbReference>
<evidence type="ECO:0000256" key="4">
    <source>
        <dbReference type="ARBA" id="ARBA00022597"/>
    </source>
</evidence>
<comment type="subcellular location">
    <subcellularLocation>
        <location evidence="1">Cell membrane</location>
        <topology evidence="1">Multi-pass membrane protein</topology>
    </subcellularLocation>
</comment>
<accession>A0A242BGX3</accession>
<feature type="transmembrane region" description="Helical" evidence="8">
    <location>
        <begin position="34"/>
        <end position="50"/>
    </location>
</feature>
<dbReference type="PANTHER" id="PTHR16119">
    <property type="entry name" value="TRANSMEMBRANE PROTEIN 144"/>
    <property type="match status" value="1"/>
</dbReference>
<feature type="transmembrane region" description="Helical" evidence="8">
    <location>
        <begin position="267"/>
        <end position="284"/>
    </location>
</feature>
<feature type="transmembrane region" description="Helical" evidence="8">
    <location>
        <begin position="6"/>
        <end position="22"/>
    </location>
</feature>
<dbReference type="PANTHER" id="PTHR16119:SF17">
    <property type="entry name" value="TRANSMEMBRANE PROTEIN 144"/>
    <property type="match status" value="1"/>
</dbReference>
<dbReference type="Pfam" id="PF06800">
    <property type="entry name" value="Sugar_transport"/>
    <property type="match status" value="1"/>
</dbReference>
<evidence type="ECO:0000256" key="2">
    <source>
        <dbReference type="ARBA" id="ARBA00006117"/>
    </source>
</evidence>
<feature type="transmembrane region" description="Helical" evidence="8">
    <location>
        <begin position="95"/>
        <end position="114"/>
    </location>
</feature>
<dbReference type="CDD" id="cd23110">
    <property type="entry name" value="GRP"/>
    <property type="match status" value="1"/>
</dbReference>
<dbReference type="GO" id="GO:0005886">
    <property type="term" value="C:plasma membrane"/>
    <property type="evidence" value="ECO:0007669"/>
    <property type="project" value="UniProtKB-SubCell"/>
</dbReference>
<keyword evidence="7 8" id="KW-0472">Membrane</keyword>
<dbReference type="EMBL" id="NGKW01000002">
    <property type="protein sequence ID" value="OTN94681.1"/>
    <property type="molecule type" value="Genomic_DNA"/>
</dbReference>
<reference evidence="9 10" key="1">
    <citation type="submission" date="2017-05" db="EMBL/GenBank/DDBJ databases">
        <title>The Genome Sequence of Enterococcus faecium 7H8_DIV0219.</title>
        <authorList>
            <consortium name="The Broad Institute Genomics Platform"/>
            <consortium name="The Broad Institute Genomic Center for Infectious Diseases"/>
            <person name="Earl A."/>
            <person name="Manson A."/>
            <person name="Schwartman J."/>
            <person name="Gilmore M."/>
            <person name="Abouelleil A."/>
            <person name="Cao P."/>
            <person name="Chapman S."/>
            <person name="Cusick C."/>
            <person name="Shea T."/>
            <person name="Young S."/>
            <person name="Neafsey D."/>
            <person name="Nusbaum C."/>
            <person name="Birren B."/>
        </authorList>
    </citation>
    <scope>NUCLEOTIDE SEQUENCE [LARGE SCALE GENOMIC DNA]</scope>
    <source>
        <strain evidence="9 10">7H8_DIV0219</strain>
    </source>
</reference>
<comment type="caution">
    <text evidence="9">The sequence shown here is derived from an EMBL/GenBank/DDBJ whole genome shotgun (WGS) entry which is preliminary data.</text>
</comment>
<evidence type="ECO:0000256" key="6">
    <source>
        <dbReference type="ARBA" id="ARBA00022989"/>
    </source>
</evidence>
<keyword evidence="5 8" id="KW-0812">Transmembrane</keyword>
<dbReference type="InterPro" id="IPR010651">
    <property type="entry name" value="Sugar_transport"/>
</dbReference>
<dbReference type="GO" id="GO:0015144">
    <property type="term" value="F:carbohydrate transmembrane transporter activity"/>
    <property type="evidence" value="ECO:0007669"/>
    <property type="project" value="InterPro"/>
</dbReference>
<dbReference type="Proteomes" id="UP000194885">
    <property type="component" value="Unassembled WGS sequence"/>
</dbReference>
<sequence length="285" mass="29795">MKMGLLIALIPAVGWGIQPLILKKIGGRPTNEILGTGIGAVLVGLLVQLFASPSGISVTTFLISLLSGAFWVIGQTGQYTSFNLIGVSKTMPISTALQLVGTSLIGVFAFGEWSGSMGKIIGAAAIILLVFGSALTAISDDPGKKGGITKGISLLASTSIGYWVYSALPKLVDASGLSIFFPQMIGVFLGAVIYVIFRKPTAFSEDKSWKATIVGAIFSVSALAYIFSANENGVATAYIITQLNVVISTLGGMYILHENKTPKEKKLTIIGLLLIVVGSMVTVFI</sequence>
<evidence type="ECO:0000256" key="8">
    <source>
        <dbReference type="SAM" id="Phobius"/>
    </source>
</evidence>
<keyword evidence="3" id="KW-0813">Transport</keyword>
<dbReference type="Gene3D" id="1.10.3730.20">
    <property type="match status" value="1"/>
</dbReference>
<evidence type="ECO:0000256" key="1">
    <source>
        <dbReference type="ARBA" id="ARBA00004651"/>
    </source>
</evidence>
<evidence type="ECO:0000256" key="7">
    <source>
        <dbReference type="ARBA" id="ARBA00023136"/>
    </source>
</evidence>
<name>A0A242BGX3_ENTFC</name>
<feature type="transmembrane region" description="Helical" evidence="8">
    <location>
        <begin position="209"/>
        <end position="228"/>
    </location>
</feature>
<feature type="transmembrane region" description="Helical" evidence="8">
    <location>
        <begin position="234"/>
        <end position="255"/>
    </location>
</feature>
<proteinExistence type="inferred from homology"/>
<feature type="transmembrane region" description="Helical" evidence="8">
    <location>
        <begin position="56"/>
        <end position="74"/>
    </location>
</feature>